<proteinExistence type="predicted"/>
<evidence type="ECO:0000313" key="2">
    <source>
        <dbReference type="Proteomes" id="UP000218238"/>
    </source>
</evidence>
<reference evidence="1 2" key="1">
    <citation type="submission" date="2017-08" db="EMBL/GenBank/DDBJ databases">
        <title>Draft genome sequence of filamentous cyanobacterium Calothrix elsteri CCALA 953.</title>
        <authorList>
            <person name="Gagunashvili A.N."/>
            <person name="Elster J."/>
            <person name="Andresson O.S."/>
        </authorList>
    </citation>
    <scope>NUCLEOTIDE SEQUENCE [LARGE SCALE GENOMIC DNA]</scope>
    <source>
        <strain evidence="1 2">CCALA 953</strain>
    </source>
</reference>
<sequence>MSLKELIIQEIEQTPEFLLEEVLDFLQFIKVKHIQEKSEITLLSESSLEKDWLKPEEDEAWQDL</sequence>
<accession>A0A2A2TGW9</accession>
<keyword evidence="2" id="KW-1185">Reference proteome</keyword>
<dbReference type="RefSeq" id="WP_095722796.1">
    <property type="nucleotide sequence ID" value="NZ_NTFS01000188.1"/>
</dbReference>
<dbReference type="AlphaFoldDB" id="A0A2A2TGW9"/>
<gene>
    <name evidence="1" type="ORF">CK510_16745</name>
</gene>
<dbReference type="Proteomes" id="UP000218238">
    <property type="component" value="Unassembled WGS sequence"/>
</dbReference>
<dbReference type="EMBL" id="NTFS01000188">
    <property type="protein sequence ID" value="PAX52916.1"/>
    <property type="molecule type" value="Genomic_DNA"/>
</dbReference>
<organism evidence="1 2">
    <name type="scientific">Brunnivagina elsteri CCALA 953</name>
    <dbReference type="NCBI Taxonomy" id="987040"/>
    <lineage>
        <taxon>Bacteria</taxon>
        <taxon>Bacillati</taxon>
        <taxon>Cyanobacteriota</taxon>
        <taxon>Cyanophyceae</taxon>
        <taxon>Nostocales</taxon>
        <taxon>Calotrichaceae</taxon>
        <taxon>Brunnivagina</taxon>
    </lineage>
</organism>
<dbReference type="OrthoDB" id="9813823at2"/>
<name>A0A2A2TGW9_9CYAN</name>
<protein>
    <submittedName>
        <fullName evidence="1">DUF2281 domain-containing protein</fullName>
    </submittedName>
</protein>
<comment type="caution">
    <text evidence="1">The sequence shown here is derived from an EMBL/GenBank/DDBJ whole genome shotgun (WGS) entry which is preliminary data.</text>
</comment>
<evidence type="ECO:0000313" key="1">
    <source>
        <dbReference type="EMBL" id="PAX52916.1"/>
    </source>
</evidence>